<keyword evidence="7" id="KW-0969">Cilium</keyword>
<keyword evidence="15" id="KW-1185">Reference proteome</keyword>
<comment type="similarity">
    <text evidence="9">Belongs to the CFAP52 family.</text>
</comment>
<dbReference type="InterPro" id="IPR019775">
    <property type="entry name" value="WD40_repeat_CS"/>
</dbReference>
<evidence type="ECO:0000313" key="15">
    <source>
        <dbReference type="Proteomes" id="UP001154078"/>
    </source>
</evidence>
<evidence type="ECO:0000313" key="14">
    <source>
        <dbReference type="EMBL" id="CAH0546208.1"/>
    </source>
</evidence>
<dbReference type="Proteomes" id="UP001154078">
    <property type="component" value="Chromosome 1"/>
</dbReference>
<proteinExistence type="inferred from homology"/>
<protein>
    <recommendedName>
        <fullName evidence="10">Cilia- and flagella-associated protein 52</fullName>
    </recommendedName>
</protein>
<keyword evidence="3" id="KW-0963">Cytoplasm</keyword>
<keyword evidence="5" id="KW-0677">Repeat</keyword>
<dbReference type="Pfam" id="PF00400">
    <property type="entry name" value="WD40"/>
    <property type="match status" value="6"/>
</dbReference>
<dbReference type="AlphaFoldDB" id="A0A9P0AS68"/>
<name>A0A9P0AS68_BRAAE</name>
<dbReference type="PANTHER" id="PTHR13720:SF14">
    <property type="entry name" value="CILIA- AND FLAGELLA-ASSOCIATED PROTEIN 52"/>
    <property type="match status" value="1"/>
</dbReference>
<comment type="subcellular location">
    <subcellularLocation>
        <location evidence="1">Cell projection</location>
        <location evidence="1">Cilium</location>
        <location evidence="1">Flagellum</location>
    </subcellularLocation>
    <subcellularLocation>
        <location evidence="2">Cytoplasm</location>
    </subcellularLocation>
</comment>
<evidence type="ECO:0000256" key="1">
    <source>
        <dbReference type="ARBA" id="ARBA00004230"/>
    </source>
</evidence>
<comment type="function">
    <text evidence="11">Microtubule inner protein (MIP) part of the dynein-decorated doublet microtubules (DMTs) in cilia axoneme. Important for proper ciliary and flagellar beating. May act in cooperation with CFAP45 and axonemal dynein subunit DNAH11. May play a role in cell growth and/or survival.</text>
</comment>
<gene>
    <name evidence="14" type="ORF">MELIAE_LOCUS426</name>
</gene>
<dbReference type="EMBL" id="OV121132">
    <property type="protein sequence ID" value="CAH0546208.1"/>
    <property type="molecule type" value="Genomic_DNA"/>
</dbReference>
<sequence>MEEQGNVKELEVKGIIGFDGSTIKGLIVHSDGKHVIYPIGNKVIVQDWTTRKQSFLTGHTNAISAVAVSRSGKYIASGQINHIGFKAQLIIWSYNELKIMDTHELHKVRVEAVSFSSDEKYCISIGGRDCEQVVVWDIENRKVICSEHVTKGVQGEPFALATLERRSSCFIVGGEELLAVWRFDKEVKRLVCYEVSMPKMRRTFLCIDVDQRDELCFCGTSTGDIVKVRLNFHHDPENVAPLRDPKVIGCFARISKKKLPQGSVDLYENGVRVIKRLPSGQLLIGAGDGTLELVEESAPKIPKVKGVKMPSLPALKVLKSTKVNNTITSIAIMQKTTLLVATTACEIFQIDMNNFDPRLVVTCHTSPIYCVAFPHEFSDVFATASKDDVRVWAISNMQELLRIVVQNFSCSEVVFSYDGKCILTAWNDGIIRSFTPLTGRLMYSIFNAHNKGVSAIAIASHGKLLVSGGCEGQVRLWEITPHHQTLICTLKEHKSPVSAININKTDDEAVSASTDGTCILWDLENKVRRQIMFSNTLFMTVKYYPTSVQILTGGSDRKISYWEILDGSLVREIEGSQSGAINTIDISPCGEFFVSGGNDQIVKLWNYQQGVTTRIGLGHSAVITSAQFSPNAQYIVTTSAAGSIYVWYAPQQVEEIMEPAKSAASLPEEENIKDLASARSSGSGVQSKSERTDSCCYSSSASSSCSKVSICQDSLCSSCNRKKCVSCKSSCKDSKCSTFKPKSIGSSQLSCQDSKCSSRKSGPTKPESVKSHITNCGKC</sequence>
<dbReference type="FunFam" id="2.130.10.10:FF:001320">
    <property type="entry name" value="Predicted protein"/>
    <property type="match status" value="1"/>
</dbReference>
<organism evidence="14 15">
    <name type="scientific">Brassicogethes aeneus</name>
    <name type="common">Rape pollen beetle</name>
    <name type="synonym">Meligethes aeneus</name>
    <dbReference type="NCBI Taxonomy" id="1431903"/>
    <lineage>
        <taxon>Eukaryota</taxon>
        <taxon>Metazoa</taxon>
        <taxon>Ecdysozoa</taxon>
        <taxon>Arthropoda</taxon>
        <taxon>Hexapoda</taxon>
        <taxon>Insecta</taxon>
        <taxon>Pterygota</taxon>
        <taxon>Neoptera</taxon>
        <taxon>Endopterygota</taxon>
        <taxon>Coleoptera</taxon>
        <taxon>Polyphaga</taxon>
        <taxon>Cucujiformia</taxon>
        <taxon>Nitidulidae</taxon>
        <taxon>Meligethinae</taxon>
        <taxon>Brassicogethes</taxon>
    </lineage>
</organism>
<dbReference type="InterPro" id="IPR036322">
    <property type="entry name" value="WD40_repeat_dom_sf"/>
</dbReference>
<evidence type="ECO:0000256" key="10">
    <source>
        <dbReference type="ARBA" id="ARBA00029552"/>
    </source>
</evidence>
<dbReference type="PROSITE" id="PS00678">
    <property type="entry name" value="WD_REPEATS_1"/>
    <property type="match status" value="1"/>
</dbReference>
<keyword evidence="4" id="KW-0853">WD repeat</keyword>
<evidence type="ECO:0000256" key="11">
    <source>
        <dbReference type="ARBA" id="ARBA00046056"/>
    </source>
</evidence>
<keyword evidence="6" id="KW-0282">Flagellum</keyword>
<feature type="region of interest" description="Disordered" evidence="13">
    <location>
        <begin position="675"/>
        <end position="702"/>
    </location>
</feature>
<comment type="subunit">
    <text evidence="12">Microtubule inner protein component of sperm flagellar doublet microtubules. Interacts with BRCA2. Interacts with the CCT chaperonin complex. Interacts with HSP70. Interacts with AK8. Interacts with CFAP45. Interacts with DNAI1. Interacts with IQDC.</text>
</comment>
<evidence type="ECO:0000256" key="9">
    <source>
        <dbReference type="ARBA" id="ARBA00029456"/>
    </source>
</evidence>
<dbReference type="CDD" id="cd00200">
    <property type="entry name" value="WD40"/>
    <property type="match status" value="1"/>
</dbReference>
<evidence type="ECO:0000256" key="2">
    <source>
        <dbReference type="ARBA" id="ARBA00004496"/>
    </source>
</evidence>
<evidence type="ECO:0000256" key="12">
    <source>
        <dbReference type="ARBA" id="ARBA00047117"/>
    </source>
</evidence>
<dbReference type="GO" id="GO:0005930">
    <property type="term" value="C:axoneme"/>
    <property type="evidence" value="ECO:0007669"/>
    <property type="project" value="UniProtKB-ARBA"/>
</dbReference>
<evidence type="ECO:0000256" key="7">
    <source>
        <dbReference type="ARBA" id="ARBA00023069"/>
    </source>
</evidence>
<feature type="region of interest" description="Disordered" evidence="13">
    <location>
        <begin position="735"/>
        <end position="779"/>
    </location>
</feature>
<dbReference type="SUPFAM" id="SSF50978">
    <property type="entry name" value="WD40 repeat-like"/>
    <property type="match status" value="2"/>
</dbReference>
<dbReference type="PANTHER" id="PTHR13720">
    <property type="entry name" value="WD-40 REPEAT PROTEIN"/>
    <property type="match status" value="1"/>
</dbReference>
<feature type="compositionally biased region" description="Polar residues" evidence="13">
    <location>
        <begin position="744"/>
        <end position="761"/>
    </location>
</feature>
<accession>A0A9P0AS68</accession>
<dbReference type="Gene3D" id="2.130.10.10">
    <property type="entry name" value="YVTN repeat-like/Quinoprotein amine dehydrogenase"/>
    <property type="match status" value="3"/>
</dbReference>
<evidence type="ECO:0000256" key="8">
    <source>
        <dbReference type="ARBA" id="ARBA00023273"/>
    </source>
</evidence>
<evidence type="ECO:0000256" key="4">
    <source>
        <dbReference type="ARBA" id="ARBA00022574"/>
    </source>
</evidence>
<dbReference type="InterPro" id="IPR001680">
    <property type="entry name" value="WD40_rpt"/>
</dbReference>
<dbReference type="GO" id="GO:0031514">
    <property type="term" value="C:motile cilium"/>
    <property type="evidence" value="ECO:0007669"/>
    <property type="project" value="UniProtKB-SubCell"/>
</dbReference>
<feature type="compositionally biased region" description="Polar residues" evidence="13">
    <location>
        <begin position="678"/>
        <end position="687"/>
    </location>
</feature>
<dbReference type="InterPro" id="IPR015943">
    <property type="entry name" value="WD40/YVTN_repeat-like_dom_sf"/>
</dbReference>
<evidence type="ECO:0000256" key="5">
    <source>
        <dbReference type="ARBA" id="ARBA00022737"/>
    </source>
</evidence>
<dbReference type="SMART" id="SM00320">
    <property type="entry name" value="WD40"/>
    <property type="match status" value="10"/>
</dbReference>
<dbReference type="InterPro" id="IPR050630">
    <property type="entry name" value="WD_repeat_EMAP"/>
</dbReference>
<evidence type="ECO:0000256" key="6">
    <source>
        <dbReference type="ARBA" id="ARBA00022846"/>
    </source>
</evidence>
<dbReference type="FunFam" id="2.130.10.10:FF:000207">
    <property type="entry name" value="Cilia- and flagella-associated protein 52"/>
    <property type="match status" value="1"/>
</dbReference>
<keyword evidence="8" id="KW-0966">Cell projection</keyword>
<evidence type="ECO:0000256" key="3">
    <source>
        <dbReference type="ARBA" id="ARBA00022490"/>
    </source>
</evidence>
<evidence type="ECO:0000256" key="13">
    <source>
        <dbReference type="SAM" id="MobiDB-lite"/>
    </source>
</evidence>
<reference evidence="14" key="1">
    <citation type="submission" date="2021-12" db="EMBL/GenBank/DDBJ databases">
        <authorList>
            <person name="King R."/>
        </authorList>
    </citation>
    <scope>NUCLEOTIDE SEQUENCE</scope>
</reference>
<dbReference type="OrthoDB" id="6252103at2759"/>